<dbReference type="Gene3D" id="2.60.120.430">
    <property type="entry name" value="Galactose-binding lectin"/>
    <property type="match status" value="1"/>
</dbReference>
<dbReference type="PANTHER" id="PTHR46773">
    <property type="match status" value="1"/>
</dbReference>
<dbReference type="eggNOG" id="COG3055">
    <property type="taxonomic scope" value="Bacteria"/>
</dbReference>
<gene>
    <name evidence="1" type="ORF">GKIL_1117</name>
</gene>
<dbReference type="Proteomes" id="UP000017396">
    <property type="component" value="Chromosome"/>
</dbReference>
<evidence type="ECO:0000313" key="1">
    <source>
        <dbReference type="EMBL" id="AGY57363.1"/>
    </source>
</evidence>
<dbReference type="InterPro" id="IPR006652">
    <property type="entry name" value="Kelch_1"/>
</dbReference>
<dbReference type="AlphaFoldDB" id="U5QET9"/>
<sequence length="524" mass="55521">MKKWAIGLVVGLAGVQLSLTLSRLGAQGNPFSLQVNFEPATSAVPASYIADTGAAYSTSRGYGWVSQDSLSTSTHTPIDISPNSRDRNLAWLDPRLGTLLHMQYPPDYSNSTAVKTPAAWEYTLPNGTYSVNVSVGDQPFSLGYDSQHTINVEGVSAISQFQASDAQQYKQALVKATVSDGKLTIDAVDGFNTKINYLQVASWPGFTSVGWGYGKASPVPRLEADGGFVGGKLYVFGGYIDTTFYPTARSDVYDPTTDSWKQIANMPVPTTHAGTAIVGKYVYLAGGYYGNSSGGQTFATTNVWRYDTAANTWTSLPPLPAARGAGALAVLGRELHFFGGADINRSDKADHWLLRLDGGTSWTTAVALPNARNHLGAVVLGGKIYAVGGQHGQDNAAVAQNTVNIWDPALPNSWTTAVSLPTALSHILGSTFVLDNRLFVIGGQPNPSSAAATVLAFDPLGNNWTTLTPLPDGRYSGVAGSFNGQIFYATGSLTNTLYKGQVGQETAAAWLAAPTHTAAIQHRH</sequence>
<dbReference type="RefSeq" id="WP_023172434.1">
    <property type="nucleotide sequence ID" value="NC_022600.1"/>
</dbReference>
<dbReference type="eggNOG" id="COG3401">
    <property type="taxonomic scope" value="Bacteria"/>
</dbReference>
<dbReference type="SUPFAM" id="SSF117281">
    <property type="entry name" value="Kelch motif"/>
    <property type="match status" value="1"/>
</dbReference>
<dbReference type="EMBL" id="CP003587">
    <property type="protein sequence ID" value="AGY57363.1"/>
    <property type="molecule type" value="Genomic_DNA"/>
</dbReference>
<dbReference type="Pfam" id="PF24681">
    <property type="entry name" value="Kelch_KLHDC2_KLHL20_DRC7"/>
    <property type="match status" value="1"/>
</dbReference>
<dbReference type="SUPFAM" id="SSF49785">
    <property type="entry name" value="Galactose-binding domain-like"/>
    <property type="match status" value="1"/>
</dbReference>
<dbReference type="KEGG" id="glj:GKIL_1117"/>
<organism evidence="1 2">
    <name type="scientific">Gloeobacter kilaueensis (strain ATCC BAA-2537 / CCAP 1431/1 / ULC 316 / JS1)</name>
    <dbReference type="NCBI Taxonomy" id="1183438"/>
    <lineage>
        <taxon>Bacteria</taxon>
        <taxon>Bacillati</taxon>
        <taxon>Cyanobacteriota</taxon>
        <taxon>Cyanophyceae</taxon>
        <taxon>Gloeobacterales</taxon>
        <taxon>Gloeobacteraceae</taxon>
        <taxon>Gloeobacter</taxon>
    </lineage>
</organism>
<dbReference type="OrthoDB" id="9770043at2"/>
<dbReference type="Gene3D" id="2.120.10.80">
    <property type="entry name" value="Kelch-type beta propeller"/>
    <property type="match status" value="2"/>
</dbReference>
<protein>
    <submittedName>
        <fullName evidence="1">N-acetylneuraminic acid mutarotase</fullName>
    </submittedName>
</protein>
<dbReference type="PANTHER" id="PTHR46773:SF5">
    <property type="entry name" value="OS04G0487100 PROTEIN"/>
    <property type="match status" value="1"/>
</dbReference>
<evidence type="ECO:0000313" key="2">
    <source>
        <dbReference type="Proteomes" id="UP000017396"/>
    </source>
</evidence>
<proteinExistence type="predicted"/>
<dbReference type="HOGENOM" id="CLU_501319_0_0_3"/>
<dbReference type="InterPro" id="IPR008979">
    <property type="entry name" value="Galactose-bd-like_sf"/>
</dbReference>
<dbReference type="InterPro" id="IPR053256">
    <property type="entry name" value="Kelch_repeat-containing"/>
</dbReference>
<accession>U5QET9</accession>
<dbReference type="InterPro" id="IPR015915">
    <property type="entry name" value="Kelch-typ_b-propeller"/>
</dbReference>
<dbReference type="SMART" id="SM00612">
    <property type="entry name" value="Kelch"/>
    <property type="match status" value="4"/>
</dbReference>
<dbReference type="STRING" id="1183438.GKIL_1117"/>
<keyword evidence="2" id="KW-1185">Reference proteome</keyword>
<reference evidence="1 2" key="1">
    <citation type="journal article" date="2013" name="PLoS ONE">
        <title>Cultivation and Complete Genome Sequencing of Gloeobacter kilaueensis sp. nov., from a Lava Cave in Kilauea Caldera, Hawai'i.</title>
        <authorList>
            <person name="Saw J.H."/>
            <person name="Schatz M."/>
            <person name="Brown M.V."/>
            <person name="Kunkel D.D."/>
            <person name="Foster J.S."/>
            <person name="Shick H."/>
            <person name="Christensen S."/>
            <person name="Hou S."/>
            <person name="Wan X."/>
            <person name="Donachie S.P."/>
        </authorList>
    </citation>
    <scope>NUCLEOTIDE SEQUENCE [LARGE SCALE GENOMIC DNA]</scope>
    <source>
        <strain evidence="2">JS</strain>
    </source>
</reference>
<name>U5QET9_GLOK1</name>
<dbReference type="Pfam" id="PF01344">
    <property type="entry name" value="Kelch_1"/>
    <property type="match status" value="1"/>
</dbReference>